<sequence length="85" mass="9484">MKVFVAYFGRQKPSRRIDVPVAETTAGPWMPQSLMRYTTRRMVPTSWEICCAMRSISMMRSWLSGDHSPCTLPSAVGSVLSVSNG</sequence>
<keyword evidence="2" id="KW-1185">Reference proteome</keyword>
<accession>A0A0N9MMD8</accession>
<reference evidence="2" key="1">
    <citation type="submission" date="2015-06" db="EMBL/GenBank/DDBJ databases">
        <title>Complete genome sequence and metabolic analysis of phthalate degradation pathway in Gordonia sp. QH-11.</title>
        <authorList>
            <person name="Jin D."/>
            <person name="Kong X."/>
            <person name="Bai Z."/>
        </authorList>
    </citation>
    <scope>NUCLEOTIDE SEQUENCE [LARGE SCALE GENOMIC DNA]</scope>
    <source>
        <strain evidence="2">QH-11</strain>
    </source>
</reference>
<proteinExistence type="predicted"/>
<dbReference type="Proteomes" id="UP000063789">
    <property type="component" value="Chromosome"/>
</dbReference>
<evidence type="ECO:0000313" key="2">
    <source>
        <dbReference type="Proteomes" id="UP000063789"/>
    </source>
</evidence>
<evidence type="ECO:0000313" key="1">
    <source>
        <dbReference type="EMBL" id="ALG83900.1"/>
    </source>
</evidence>
<dbReference type="KEGG" id="goq:ACH46_04440"/>
<organism evidence="1 2">
    <name type="scientific">Gordonia phthalatica</name>
    <dbReference type="NCBI Taxonomy" id="1136941"/>
    <lineage>
        <taxon>Bacteria</taxon>
        <taxon>Bacillati</taxon>
        <taxon>Actinomycetota</taxon>
        <taxon>Actinomycetes</taxon>
        <taxon>Mycobacteriales</taxon>
        <taxon>Gordoniaceae</taxon>
        <taxon>Gordonia</taxon>
    </lineage>
</organism>
<dbReference type="AlphaFoldDB" id="A0A0N9MMD8"/>
<gene>
    <name evidence="1" type="ORF">ACH46_04440</name>
</gene>
<protein>
    <submittedName>
        <fullName evidence="1">Uncharacterized protein</fullName>
    </submittedName>
</protein>
<reference evidence="1 2" key="2">
    <citation type="journal article" date="2017" name="Int. J. Syst. Evol. Microbiol.">
        <title>Gordonia phthalatica sp. nov., a di-n-butyl phthalate-degrading bacterium isolated from activated sludge.</title>
        <authorList>
            <person name="Jin D."/>
            <person name="Kong X."/>
            <person name="Jia M."/>
            <person name="Yu X."/>
            <person name="Wang X."/>
            <person name="Zhuang X."/>
            <person name="Deng Y."/>
            <person name="Bai Z."/>
        </authorList>
    </citation>
    <scope>NUCLEOTIDE SEQUENCE [LARGE SCALE GENOMIC DNA]</scope>
    <source>
        <strain evidence="1 2">QH-11</strain>
    </source>
</reference>
<dbReference type="EMBL" id="CP011853">
    <property type="protein sequence ID" value="ALG83900.1"/>
    <property type="molecule type" value="Genomic_DNA"/>
</dbReference>
<name>A0A0N9MMD8_9ACTN</name>